<sequence>MLTDIITKVSDFGAMTSVENLLKMLERKGCTVFK</sequence>
<accession>A0A0A9C438</accession>
<dbReference type="EMBL" id="GBRH01229780">
    <property type="protein sequence ID" value="JAD68115.1"/>
    <property type="molecule type" value="Transcribed_RNA"/>
</dbReference>
<protein>
    <submittedName>
        <fullName evidence="1">Uncharacterized protein</fullName>
    </submittedName>
</protein>
<reference evidence="1" key="1">
    <citation type="submission" date="2014-09" db="EMBL/GenBank/DDBJ databases">
        <authorList>
            <person name="Magalhaes I.L.F."/>
            <person name="Oliveira U."/>
            <person name="Santos F.R."/>
            <person name="Vidigal T.H.D.A."/>
            <person name="Brescovit A.D."/>
            <person name="Santos A.J."/>
        </authorList>
    </citation>
    <scope>NUCLEOTIDE SEQUENCE</scope>
    <source>
        <tissue evidence="1">Shoot tissue taken approximately 20 cm above the soil surface</tissue>
    </source>
</reference>
<reference evidence="1" key="2">
    <citation type="journal article" date="2015" name="Data Brief">
        <title>Shoot transcriptome of the giant reed, Arundo donax.</title>
        <authorList>
            <person name="Barrero R.A."/>
            <person name="Guerrero F.D."/>
            <person name="Moolhuijzen P."/>
            <person name="Goolsby J.A."/>
            <person name="Tidwell J."/>
            <person name="Bellgard S.E."/>
            <person name="Bellgard M.I."/>
        </authorList>
    </citation>
    <scope>NUCLEOTIDE SEQUENCE</scope>
    <source>
        <tissue evidence="1">Shoot tissue taken approximately 20 cm above the soil surface</tissue>
    </source>
</reference>
<proteinExistence type="predicted"/>
<dbReference type="AlphaFoldDB" id="A0A0A9C438"/>
<evidence type="ECO:0000313" key="1">
    <source>
        <dbReference type="EMBL" id="JAD68115.1"/>
    </source>
</evidence>
<name>A0A0A9C438_ARUDO</name>
<organism evidence="1">
    <name type="scientific">Arundo donax</name>
    <name type="common">Giant reed</name>
    <name type="synonym">Donax arundinaceus</name>
    <dbReference type="NCBI Taxonomy" id="35708"/>
    <lineage>
        <taxon>Eukaryota</taxon>
        <taxon>Viridiplantae</taxon>
        <taxon>Streptophyta</taxon>
        <taxon>Embryophyta</taxon>
        <taxon>Tracheophyta</taxon>
        <taxon>Spermatophyta</taxon>
        <taxon>Magnoliopsida</taxon>
        <taxon>Liliopsida</taxon>
        <taxon>Poales</taxon>
        <taxon>Poaceae</taxon>
        <taxon>PACMAD clade</taxon>
        <taxon>Arundinoideae</taxon>
        <taxon>Arundineae</taxon>
        <taxon>Arundo</taxon>
    </lineage>
</organism>